<sequence>MFVSDAYIILLTYFCSGRRCLSRILRHVVRLKTHGSHLFALEHQLMSGLAFSERKIYHRACNRDQGRWNRLSTIISHHIATFLYRESHKVVRAVTERVIQQNQNVIRILSHCTSAHICLFAVSPIELEVLTFSSKLVQSRSSIDTASLEALVQHTSIVVSYMLLFGTGDRIVMLHHSHHITKSSQMSFVEGFLRWSNGR</sequence>
<keyword evidence="2" id="KW-1185">Reference proteome</keyword>
<dbReference type="AlphaFoldDB" id="A0A182WPX9"/>
<evidence type="ECO:0000313" key="1">
    <source>
        <dbReference type="EnsemblMetazoa" id="AMIN014716-PA"/>
    </source>
</evidence>
<reference evidence="2" key="1">
    <citation type="submission" date="2013-03" db="EMBL/GenBank/DDBJ databases">
        <title>The Genome Sequence of Anopheles minimus MINIMUS1.</title>
        <authorList>
            <consortium name="The Broad Institute Genomics Platform"/>
            <person name="Neafsey D.E."/>
            <person name="Walton C."/>
            <person name="Walker B."/>
            <person name="Young S.K."/>
            <person name="Zeng Q."/>
            <person name="Gargeya S."/>
            <person name="Fitzgerald M."/>
            <person name="Haas B."/>
            <person name="Abouelleil A."/>
            <person name="Allen A.W."/>
            <person name="Alvarado L."/>
            <person name="Arachchi H.M."/>
            <person name="Berlin A.M."/>
            <person name="Chapman S.B."/>
            <person name="Gainer-Dewar J."/>
            <person name="Goldberg J."/>
            <person name="Griggs A."/>
            <person name="Gujja S."/>
            <person name="Hansen M."/>
            <person name="Howarth C."/>
            <person name="Imamovic A."/>
            <person name="Ireland A."/>
            <person name="Larimer J."/>
            <person name="McCowan C."/>
            <person name="Murphy C."/>
            <person name="Pearson M."/>
            <person name="Poon T.W."/>
            <person name="Priest M."/>
            <person name="Roberts A."/>
            <person name="Saif S."/>
            <person name="Shea T."/>
            <person name="Sisk P."/>
            <person name="Sykes S."/>
            <person name="Wortman J."/>
            <person name="Nusbaum C."/>
            <person name="Birren B."/>
        </authorList>
    </citation>
    <scope>NUCLEOTIDE SEQUENCE [LARGE SCALE GENOMIC DNA]</scope>
    <source>
        <strain evidence="2">MINIMUS1</strain>
    </source>
</reference>
<dbReference type="EnsemblMetazoa" id="AMIN014716-RA">
    <property type="protein sequence ID" value="AMIN014716-PA"/>
    <property type="gene ID" value="AMIN014716"/>
</dbReference>
<proteinExistence type="predicted"/>
<accession>A0A182WPX9</accession>
<reference evidence="1" key="2">
    <citation type="submission" date="2020-05" db="UniProtKB">
        <authorList>
            <consortium name="EnsemblMetazoa"/>
        </authorList>
    </citation>
    <scope>IDENTIFICATION</scope>
    <source>
        <strain evidence="1">MINIMUS1</strain>
    </source>
</reference>
<protein>
    <submittedName>
        <fullName evidence="1">Uncharacterized protein</fullName>
    </submittedName>
</protein>
<name>A0A182WPX9_9DIPT</name>
<organism evidence="1 2">
    <name type="scientific">Anopheles minimus</name>
    <dbReference type="NCBI Taxonomy" id="112268"/>
    <lineage>
        <taxon>Eukaryota</taxon>
        <taxon>Metazoa</taxon>
        <taxon>Ecdysozoa</taxon>
        <taxon>Arthropoda</taxon>
        <taxon>Hexapoda</taxon>
        <taxon>Insecta</taxon>
        <taxon>Pterygota</taxon>
        <taxon>Neoptera</taxon>
        <taxon>Endopterygota</taxon>
        <taxon>Diptera</taxon>
        <taxon>Nematocera</taxon>
        <taxon>Culicoidea</taxon>
        <taxon>Culicidae</taxon>
        <taxon>Anophelinae</taxon>
        <taxon>Anopheles</taxon>
    </lineage>
</organism>
<evidence type="ECO:0000313" key="2">
    <source>
        <dbReference type="Proteomes" id="UP000075920"/>
    </source>
</evidence>
<dbReference type="VEuPathDB" id="VectorBase:AMIN014716"/>
<dbReference type="Proteomes" id="UP000075920">
    <property type="component" value="Unassembled WGS sequence"/>
</dbReference>